<dbReference type="EMBL" id="JBFRCH010000007">
    <property type="protein sequence ID" value="MEX3933255.1"/>
    <property type="molecule type" value="Genomic_DNA"/>
</dbReference>
<organism evidence="1 2">
    <name type="scientific">Paraburkholderia phymatum</name>
    <dbReference type="NCBI Taxonomy" id="148447"/>
    <lineage>
        <taxon>Bacteria</taxon>
        <taxon>Pseudomonadati</taxon>
        <taxon>Pseudomonadota</taxon>
        <taxon>Betaproteobacteria</taxon>
        <taxon>Burkholderiales</taxon>
        <taxon>Burkholderiaceae</taxon>
        <taxon>Paraburkholderia</taxon>
    </lineage>
</organism>
<keyword evidence="2" id="KW-1185">Reference proteome</keyword>
<sequence length="241" mass="25888">MSLGCAAAAAHAESWFQFEAGAGVTFAERLGDDMYYQRGFSHDTPNGSYGGRIGIQMNVLKPDHWTPGVHLHLDYYNFGKVRWSSTDAEDPNPQGTSGYNVATQKCNGNNCGTFRNFESTGGIQAIALTIEPYWDIGSGWSLGVEAGPSLFRSTWSATATALSDGGFGPAGSQEQFSRQPRTQFGWLIGASISKGPFSLRYNYLRAPVDGSNSGTSSRVGGGQWVPSGINGVHMISLNYTF</sequence>
<comment type="caution">
    <text evidence="1">The sequence shown here is derived from an EMBL/GenBank/DDBJ whole genome shotgun (WGS) entry which is preliminary data.</text>
</comment>
<gene>
    <name evidence="1" type="ORF">AB4Y32_15880</name>
</gene>
<evidence type="ECO:0000313" key="2">
    <source>
        <dbReference type="Proteomes" id="UP001558850"/>
    </source>
</evidence>
<name>A0ACC6U0U6_9BURK</name>
<evidence type="ECO:0000313" key="1">
    <source>
        <dbReference type="EMBL" id="MEX3933255.1"/>
    </source>
</evidence>
<dbReference type="Proteomes" id="UP001558850">
    <property type="component" value="Unassembled WGS sequence"/>
</dbReference>
<accession>A0ACC6U0U6</accession>
<reference evidence="1" key="1">
    <citation type="submission" date="2024-07" db="EMBL/GenBank/DDBJ databases">
        <title>A survey of Mimosa microsymbionts across Brazilian biomes reveals a high diversity of Paraburkholderia nodulating endemic species, but also that Cupriavidus is common as a symbiont of widespread species.</title>
        <authorList>
            <person name="Rouws L."/>
            <person name="Barauna A."/>
            <person name="Beukes C."/>
            <person name="Rouws J.R.C."/>
            <person name="De Faria S.M."/>
            <person name="Gross E."/>
            <person name="Bueno Dos Reis Junior F."/>
            <person name="Simon M.F."/>
            <person name="Maluk M."/>
            <person name="Odee D.W."/>
            <person name="Kenicer G."/>
            <person name="Young J.P.W."/>
            <person name="Reis V.M."/>
            <person name="Zilli J."/>
            <person name="James E.K."/>
        </authorList>
    </citation>
    <scope>NUCLEOTIDE SEQUENCE</scope>
    <source>
        <strain evidence="1">EG181B</strain>
    </source>
</reference>
<proteinExistence type="predicted"/>
<protein>
    <submittedName>
        <fullName evidence="1">Uncharacterized protein</fullName>
    </submittedName>
</protein>